<organism evidence="4 5">
    <name type="scientific">Nannochloropsis gaditana</name>
    <dbReference type="NCBI Taxonomy" id="72520"/>
    <lineage>
        <taxon>Eukaryota</taxon>
        <taxon>Sar</taxon>
        <taxon>Stramenopiles</taxon>
        <taxon>Ochrophyta</taxon>
        <taxon>Eustigmatophyceae</taxon>
        <taxon>Eustigmatales</taxon>
        <taxon>Monodopsidaceae</taxon>
        <taxon>Nannochloropsis</taxon>
    </lineage>
</organism>
<evidence type="ECO:0000256" key="1">
    <source>
        <dbReference type="ARBA" id="ARBA00008270"/>
    </source>
</evidence>
<dbReference type="Gene3D" id="3.10.310.10">
    <property type="entry name" value="Diaminopimelate Epimerase, Chain A, domain 1"/>
    <property type="match status" value="2"/>
</dbReference>
<evidence type="ECO:0000313" key="4">
    <source>
        <dbReference type="EMBL" id="EWM22304.1"/>
    </source>
</evidence>
<protein>
    <submittedName>
        <fullName evidence="4">Phenazine biosynthesis protein family</fullName>
    </submittedName>
</protein>
<keyword evidence="5" id="KW-1185">Reference proteome</keyword>
<dbReference type="InterPro" id="IPR000182">
    <property type="entry name" value="GNAT_dom"/>
</dbReference>
<comment type="similarity">
    <text evidence="1">Belongs to the PhzF family.</text>
</comment>
<name>W7TNJ6_9STRA</name>
<evidence type="ECO:0000256" key="2">
    <source>
        <dbReference type="ARBA" id="ARBA00023235"/>
    </source>
</evidence>
<reference evidence="4 5" key="1">
    <citation type="journal article" date="2014" name="Mol. Plant">
        <title>Chromosome Scale Genome Assembly and Transcriptome Profiling of Nannochloropsis gaditana in Nitrogen Depletion.</title>
        <authorList>
            <person name="Corteggiani Carpinelli E."/>
            <person name="Telatin A."/>
            <person name="Vitulo N."/>
            <person name="Forcato C."/>
            <person name="D'Angelo M."/>
            <person name="Schiavon R."/>
            <person name="Vezzi A."/>
            <person name="Giacometti G.M."/>
            <person name="Morosinotto T."/>
            <person name="Valle G."/>
        </authorList>
    </citation>
    <scope>NUCLEOTIDE SEQUENCE [LARGE SCALE GENOMIC DNA]</scope>
    <source>
        <strain evidence="4 5">B-31</strain>
    </source>
</reference>
<dbReference type="Proteomes" id="UP000019335">
    <property type="component" value="Unassembled WGS sequence"/>
</dbReference>
<dbReference type="Pfam" id="PF00583">
    <property type="entry name" value="Acetyltransf_1"/>
    <property type="match status" value="1"/>
</dbReference>
<sequence>MFYPYSSRHKDNMEAYHAVRRVTAADVGQAHDLETISYPEDEAASLAGMHYRQTHAGDFFYGLYHTGTGQLLALINGTLCRGTTLEHDTMSHHDTQGKTLCIHSVVVRPPLRRRGLATAFLQTYVHLILDAYPDRVLRLRLITKAQNLGLYHRCGFRFLRPSPVVHGQEKWFEMGLDRLSLVASEGELGKGLGRAFVHVDAFTGMAFRGNPAAVVFCHGDETPEWMQHWAREINLSETAFVSPLFPSHPPSSSCPSSSPPASFSLRWFTPVLEVDLCGHATLAAAHALWQTGRVELTSPITFHTASGTLLARWGGKEGEEGGGRGGGRGWISLDFPAEPVVPDGECLGDEEGRGRDLGLVREALHLEDEGAGGGREGGDAGGGALKFVGRSRVDVLVVLTRAAFDRLYTQVPDVGILEKIECRGVIVTCQGEGKDAAEGGGEEGKGGRKLQESGMERAHFLSRFFAPRCGIVEDPVTGSAHCCLAPYWAGELGKRDLVGYQASKRGGMVRVRYDEGASRVCLWGQAVLVKSGWLHV</sequence>
<dbReference type="SUPFAM" id="SSF54506">
    <property type="entry name" value="Diaminopimelate epimerase-like"/>
    <property type="match status" value="1"/>
</dbReference>
<dbReference type="InterPro" id="IPR016181">
    <property type="entry name" value="Acyl_CoA_acyltransferase"/>
</dbReference>
<dbReference type="GO" id="GO:0016853">
    <property type="term" value="F:isomerase activity"/>
    <property type="evidence" value="ECO:0007669"/>
    <property type="project" value="UniProtKB-KW"/>
</dbReference>
<gene>
    <name evidence="4" type="ORF">Naga_100785g2</name>
</gene>
<dbReference type="PANTHER" id="PTHR13774">
    <property type="entry name" value="PHENAZINE BIOSYNTHESIS PROTEIN"/>
    <property type="match status" value="1"/>
</dbReference>
<dbReference type="Pfam" id="PF02567">
    <property type="entry name" value="PhzC-PhzF"/>
    <property type="match status" value="2"/>
</dbReference>
<evidence type="ECO:0000313" key="5">
    <source>
        <dbReference type="Proteomes" id="UP000019335"/>
    </source>
</evidence>
<dbReference type="PANTHER" id="PTHR13774:SF17">
    <property type="entry name" value="PHENAZINE BIOSYNTHESIS-LIKE DOMAIN-CONTAINING PROTEIN"/>
    <property type="match status" value="1"/>
</dbReference>
<dbReference type="AlphaFoldDB" id="W7TNJ6"/>
<accession>W7TNJ6</accession>
<dbReference type="EMBL" id="AZIL01002210">
    <property type="protein sequence ID" value="EWM22304.1"/>
    <property type="molecule type" value="Genomic_DNA"/>
</dbReference>
<proteinExistence type="inferred from homology"/>
<keyword evidence="2" id="KW-0413">Isomerase</keyword>
<dbReference type="Gene3D" id="3.40.630.30">
    <property type="match status" value="1"/>
</dbReference>
<dbReference type="OrthoDB" id="75169at2759"/>
<comment type="caution">
    <text evidence="4">The sequence shown here is derived from an EMBL/GenBank/DDBJ whole genome shotgun (WGS) entry which is preliminary data.</text>
</comment>
<dbReference type="PROSITE" id="PS51186">
    <property type="entry name" value="GNAT"/>
    <property type="match status" value="1"/>
</dbReference>
<dbReference type="SUPFAM" id="SSF55729">
    <property type="entry name" value="Acyl-CoA N-acyltransferases (Nat)"/>
    <property type="match status" value="1"/>
</dbReference>
<dbReference type="GO" id="GO:0005737">
    <property type="term" value="C:cytoplasm"/>
    <property type="evidence" value="ECO:0007669"/>
    <property type="project" value="TreeGrafter"/>
</dbReference>
<evidence type="ECO:0000259" key="3">
    <source>
        <dbReference type="PROSITE" id="PS51186"/>
    </source>
</evidence>
<dbReference type="GO" id="GO:0016747">
    <property type="term" value="F:acyltransferase activity, transferring groups other than amino-acyl groups"/>
    <property type="evidence" value="ECO:0007669"/>
    <property type="project" value="InterPro"/>
</dbReference>
<feature type="domain" description="N-acetyltransferase" evidence="3">
    <location>
        <begin position="17"/>
        <end position="179"/>
    </location>
</feature>
<dbReference type="InterPro" id="IPR003719">
    <property type="entry name" value="Phenazine_PhzF-like"/>
</dbReference>
<dbReference type="NCBIfam" id="TIGR00654">
    <property type="entry name" value="PhzF_family"/>
    <property type="match status" value="1"/>
</dbReference>